<feature type="transmembrane region" description="Helical" evidence="2">
    <location>
        <begin position="12"/>
        <end position="34"/>
    </location>
</feature>
<dbReference type="PANTHER" id="PTHR34391">
    <property type="entry name" value="UPF0658 GOLGI APPARATUS MEMBRANE PROTEIN C1952.10C-RELATED"/>
    <property type="match status" value="1"/>
</dbReference>
<name>A0A9N8Z6V6_9GLOM</name>
<keyword evidence="4" id="KW-1185">Reference proteome</keyword>
<evidence type="ECO:0000313" key="3">
    <source>
        <dbReference type="EMBL" id="CAG8477343.1"/>
    </source>
</evidence>
<comment type="caution">
    <text evidence="3">The sequence shown here is derived from an EMBL/GenBank/DDBJ whole genome shotgun (WGS) entry which is preliminary data.</text>
</comment>
<feature type="transmembrane region" description="Helical" evidence="2">
    <location>
        <begin position="144"/>
        <end position="165"/>
    </location>
</feature>
<dbReference type="GO" id="GO:0005794">
    <property type="term" value="C:Golgi apparatus"/>
    <property type="evidence" value="ECO:0007669"/>
    <property type="project" value="TreeGrafter"/>
</dbReference>
<organism evidence="3 4">
    <name type="scientific">Ambispora gerdemannii</name>
    <dbReference type="NCBI Taxonomy" id="144530"/>
    <lineage>
        <taxon>Eukaryota</taxon>
        <taxon>Fungi</taxon>
        <taxon>Fungi incertae sedis</taxon>
        <taxon>Mucoromycota</taxon>
        <taxon>Glomeromycotina</taxon>
        <taxon>Glomeromycetes</taxon>
        <taxon>Archaeosporales</taxon>
        <taxon>Ambisporaceae</taxon>
        <taxon>Ambispora</taxon>
    </lineage>
</organism>
<reference evidence="3" key="1">
    <citation type="submission" date="2021-06" db="EMBL/GenBank/DDBJ databases">
        <authorList>
            <person name="Kallberg Y."/>
            <person name="Tangrot J."/>
            <person name="Rosling A."/>
        </authorList>
    </citation>
    <scope>NUCLEOTIDE SEQUENCE</scope>
    <source>
        <strain evidence="3">MT106</strain>
    </source>
</reference>
<feature type="transmembrane region" description="Helical" evidence="2">
    <location>
        <begin position="287"/>
        <end position="308"/>
    </location>
</feature>
<feature type="transmembrane region" description="Helical" evidence="2">
    <location>
        <begin position="249"/>
        <end position="267"/>
    </location>
</feature>
<feature type="transmembrane region" description="Helical" evidence="2">
    <location>
        <begin position="221"/>
        <end position="242"/>
    </location>
</feature>
<evidence type="ECO:0000256" key="2">
    <source>
        <dbReference type="SAM" id="Phobius"/>
    </source>
</evidence>
<feature type="transmembrane region" description="Helical" evidence="2">
    <location>
        <begin position="83"/>
        <end position="102"/>
    </location>
</feature>
<accession>A0A9N8Z6V6</accession>
<keyword evidence="2" id="KW-1133">Transmembrane helix</keyword>
<dbReference type="OrthoDB" id="2448307at2759"/>
<dbReference type="EMBL" id="CAJVPL010000275">
    <property type="protein sequence ID" value="CAG8477343.1"/>
    <property type="molecule type" value="Genomic_DNA"/>
</dbReference>
<evidence type="ECO:0000256" key="1">
    <source>
        <dbReference type="SAM" id="MobiDB-lite"/>
    </source>
</evidence>
<dbReference type="Proteomes" id="UP000789831">
    <property type="component" value="Unassembled WGS sequence"/>
</dbReference>
<dbReference type="PANTHER" id="PTHR34391:SF1">
    <property type="entry name" value="UPF0658 GOLGI APPARATUS MEMBRANE PROTEIN C1952.10C-RELATED"/>
    <property type="match status" value="1"/>
</dbReference>
<feature type="compositionally biased region" description="Polar residues" evidence="1">
    <location>
        <begin position="340"/>
        <end position="360"/>
    </location>
</feature>
<feature type="region of interest" description="Disordered" evidence="1">
    <location>
        <begin position="339"/>
        <end position="360"/>
    </location>
</feature>
<gene>
    <name evidence="3" type="ORF">AGERDE_LOCUS3050</name>
</gene>
<sequence>MAKLSKIGKITLGSILLFTIVVTVLECLVIYFHVSLVSDFTLDEHGKGISTADLIYHSIFLFSLLFQILLVADALHYRNTIQIVALVIFNLLSLAYAGIQLYQHKILEDEGLDKAEWNPKNRGKFTSPEDTKKYFEKRIRPLEYTIIGLVTMYFNIFTFLSYKLMTEFGWENYKTYSADVKIRNAYVELTILQTLIKMDVFFVLSYAVQLIPSHQIGYPNWMFETVLICVLGPVMLLLAWWAATKEQKYAVLVVINILFLSEGYLLYRLVRVNIKRDPDPYRFTRRFLSFFLATTFVLVAITIVYAIICFRNMMRGTYVLTVFGIDDVSVPPGDAYTLFEDQQPNSPTSPRKSNRMSQIEQNRLSKLNSPRILLD</sequence>
<feature type="transmembrane region" description="Helical" evidence="2">
    <location>
        <begin position="186"/>
        <end position="209"/>
    </location>
</feature>
<proteinExistence type="predicted"/>
<feature type="transmembrane region" description="Helical" evidence="2">
    <location>
        <begin position="54"/>
        <end position="71"/>
    </location>
</feature>
<keyword evidence="2" id="KW-0472">Membrane</keyword>
<evidence type="ECO:0000313" key="4">
    <source>
        <dbReference type="Proteomes" id="UP000789831"/>
    </source>
</evidence>
<dbReference type="AlphaFoldDB" id="A0A9N8Z6V6"/>
<dbReference type="InterPro" id="IPR040410">
    <property type="entry name" value="UPF0658_Golgi"/>
</dbReference>
<protein>
    <submittedName>
        <fullName evidence="3">202_t:CDS:1</fullName>
    </submittedName>
</protein>
<keyword evidence="2" id="KW-0812">Transmembrane</keyword>